<dbReference type="Proteomes" id="UP000250235">
    <property type="component" value="Unassembled WGS sequence"/>
</dbReference>
<name>A0A2Z7B8D9_9LAMI</name>
<evidence type="ECO:0000313" key="2">
    <source>
        <dbReference type="EMBL" id="KZV27960.1"/>
    </source>
</evidence>
<dbReference type="AlphaFoldDB" id="A0A2Z7B8D9"/>
<feature type="compositionally biased region" description="Polar residues" evidence="1">
    <location>
        <begin position="195"/>
        <end position="217"/>
    </location>
</feature>
<protein>
    <submittedName>
        <fullName evidence="2">Uncharacterized protein</fullName>
    </submittedName>
</protein>
<feature type="compositionally biased region" description="Basic residues" evidence="1">
    <location>
        <begin position="281"/>
        <end position="293"/>
    </location>
</feature>
<accession>A0A2Z7B8D9</accession>
<feature type="compositionally biased region" description="Basic and acidic residues" evidence="1">
    <location>
        <begin position="269"/>
        <end position="279"/>
    </location>
</feature>
<dbReference type="EMBL" id="KV010216">
    <property type="protein sequence ID" value="KZV27960.1"/>
    <property type="molecule type" value="Genomic_DNA"/>
</dbReference>
<proteinExistence type="predicted"/>
<gene>
    <name evidence="2" type="ORF">F511_35978</name>
</gene>
<evidence type="ECO:0000256" key="1">
    <source>
        <dbReference type="SAM" id="MobiDB-lite"/>
    </source>
</evidence>
<feature type="compositionally biased region" description="Low complexity" evidence="1">
    <location>
        <begin position="296"/>
        <end position="306"/>
    </location>
</feature>
<evidence type="ECO:0000313" key="3">
    <source>
        <dbReference type="Proteomes" id="UP000250235"/>
    </source>
</evidence>
<keyword evidence="3" id="KW-1185">Reference proteome</keyword>
<reference evidence="2 3" key="1">
    <citation type="journal article" date="2015" name="Proc. Natl. Acad. Sci. U.S.A.">
        <title>The resurrection genome of Boea hygrometrica: A blueprint for survival of dehydration.</title>
        <authorList>
            <person name="Xiao L."/>
            <person name="Yang G."/>
            <person name="Zhang L."/>
            <person name="Yang X."/>
            <person name="Zhao S."/>
            <person name="Ji Z."/>
            <person name="Zhou Q."/>
            <person name="Hu M."/>
            <person name="Wang Y."/>
            <person name="Chen M."/>
            <person name="Xu Y."/>
            <person name="Jin H."/>
            <person name="Xiao X."/>
            <person name="Hu G."/>
            <person name="Bao F."/>
            <person name="Hu Y."/>
            <person name="Wan P."/>
            <person name="Li L."/>
            <person name="Deng X."/>
            <person name="Kuang T."/>
            <person name="Xiang C."/>
            <person name="Zhu J.K."/>
            <person name="Oliver M.J."/>
            <person name="He Y."/>
        </authorList>
    </citation>
    <scope>NUCLEOTIDE SEQUENCE [LARGE SCALE GENOMIC DNA]</scope>
    <source>
        <strain evidence="3">cv. XS01</strain>
    </source>
</reference>
<feature type="region of interest" description="Disordered" evidence="1">
    <location>
        <begin position="187"/>
        <end position="355"/>
    </location>
</feature>
<feature type="compositionally biased region" description="Basic and acidic residues" evidence="1">
    <location>
        <begin position="218"/>
        <end position="238"/>
    </location>
</feature>
<organism evidence="2 3">
    <name type="scientific">Dorcoceras hygrometricum</name>
    <dbReference type="NCBI Taxonomy" id="472368"/>
    <lineage>
        <taxon>Eukaryota</taxon>
        <taxon>Viridiplantae</taxon>
        <taxon>Streptophyta</taxon>
        <taxon>Embryophyta</taxon>
        <taxon>Tracheophyta</taxon>
        <taxon>Spermatophyta</taxon>
        <taxon>Magnoliopsida</taxon>
        <taxon>eudicotyledons</taxon>
        <taxon>Gunneridae</taxon>
        <taxon>Pentapetalae</taxon>
        <taxon>asterids</taxon>
        <taxon>lamiids</taxon>
        <taxon>Lamiales</taxon>
        <taxon>Gesneriaceae</taxon>
        <taxon>Didymocarpoideae</taxon>
        <taxon>Trichosporeae</taxon>
        <taxon>Loxocarpinae</taxon>
        <taxon>Dorcoceras</taxon>
    </lineage>
</organism>
<sequence>MEHTWMVPMFKSLEETGLKGFLEASSFVFEGAVTEFFSNAKFIVGTIVSFFANRKLMITKDVFAEALGLPNEGLAPTKKKEMKMKYRLLHDIVAKALCAKAGSFDVVTNEKFDLMVATSADLKVNWAQILFQVLVAMVHTPTKQSQGFAVQVSVLIQNLVKTDLGESVKLHPLKVLNSKSVHTYMKKNLGVGPTGETSRISGATASEKQSTADSPESLTKKPEKEAGEMKKPKKAATEKKKKKKAKVVSVVVQKPVEARSQDSPATSKSETRSDADSRPLAKLKKGGAAPRRKMVVESSDSESTVSLPIVRITKKQRTQRNKPVNKITGDQTDSNAEVERQADDASAAADQDAHVECTDKTEIEAVINEGAIVVRSGPTQSAQQSITFAGKVIFAPVEIREINWATHFLPQIDPTAKGKVIMDAFVQPNLVEEHCMLVLKFSWEDVSSKMSDYDKWVHFRTAVNRTKDDTFMAKHTTLQFRRQLDNKIDGLETTLVRQFADS</sequence>